<evidence type="ECO:0000313" key="3">
    <source>
        <dbReference type="EMBL" id="MPL59150.1"/>
    </source>
</evidence>
<dbReference type="GO" id="GO:0016020">
    <property type="term" value="C:membrane"/>
    <property type="evidence" value="ECO:0007669"/>
    <property type="project" value="InterPro"/>
</dbReference>
<evidence type="ECO:0000256" key="1">
    <source>
        <dbReference type="ARBA" id="ARBA00009370"/>
    </source>
</evidence>
<organism evidence="3">
    <name type="scientific">bioreactor metagenome</name>
    <dbReference type="NCBI Taxonomy" id="1076179"/>
    <lineage>
        <taxon>unclassified sequences</taxon>
        <taxon>metagenomes</taxon>
        <taxon>ecological metagenomes</taxon>
    </lineage>
</organism>
<dbReference type="SUPFAM" id="SSF51306">
    <property type="entry name" value="LexA/Signal peptidase"/>
    <property type="match status" value="1"/>
</dbReference>
<dbReference type="PRINTS" id="PR00727">
    <property type="entry name" value="LEADERPTASE"/>
</dbReference>
<dbReference type="PANTHER" id="PTHR43390">
    <property type="entry name" value="SIGNAL PEPTIDASE I"/>
    <property type="match status" value="1"/>
</dbReference>
<name>A0A644SWS3_9ZZZZ</name>
<dbReference type="Pfam" id="PF10502">
    <property type="entry name" value="Peptidase_S26"/>
    <property type="match status" value="1"/>
</dbReference>
<evidence type="ECO:0000259" key="2">
    <source>
        <dbReference type="Pfam" id="PF10502"/>
    </source>
</evidence>
<comment type="similarity">
    <text evidence="1">Belongs to the peptidase S26 family.</text>
</comment>
<reference evidence="3" key="1">
    <citation type="submission" date="2019-08" db="EMBL/GenBank/DDBJ databases">
        <authorList>
            <person name="Kucharzyk K."/>
            <person name="Murdoch R.W."/>
            <person name="Higgins S."/>
            <person name="Loffler F."/>
        </authorList>
    </citation>
    <scope>NUCLEOTIDE SEQUENCE</scope>
</reference>
<dbReference type="PANTHER" id="PTHR43390:SF1">
    <property type="entry name" value="CHLOROPLAST PROCESSING PEPTIDASE"/>
    <property type="match status" value="1"/>
</dbReference>
<proteinExistence type="inferred from homology"/>
<dbReference type="GO" id="GO:0006465">
    <property type="term" value="P:signal peptide processing"/>
    <property type="evidence" value="ECO:0007669"/>
    <property type="project" value="InterPro"/>
</dbReference>
<accession>A0A644SWS3</accession>
<dbReference type="Gene3D" id="2.10.109.10">
    <property type="entry name" value="Umud Fragment, subunit A"/>
    <property type="match status" value="1"/>
</dbReference>
<dbReference type="AlphaFoldDB" id="A0A644SWS3"/>
<gene>
    <name evidence="3" type="ORF">SDC9_04698</name>
</gene>
<dbReference type="InterPro" id="IPR036286">
    <property type="entry name" value="LexA/Signal_pep-like_sf"/>
</dbReference>
<dbReference type="GO" id="GO:0004252">
    <property type="term" value="F:serine-type endopeptidase activity"/>
    <property type="evidence" value="ECO:0007669"/>
    <property type="project" value="InterPro"/>
</dbReference>
<dbReference type="EMBL" id="VSSQ01000008">
    <property type="protein sequence ID" value="MPL59150.1"/>
    <property type="molecule type" value="Genomic_DNA"/>
</dbReference>
<dbReference type="InterPro" id="IPR019533">
    <property type="entry name" value="Peptidase_S26"/>
</dbReference>
<comment type="caution">
    <text evidence="3">The sequence shown here is derived from an EMBL/GenBank/DDBJ whole genome shotgun (WGS) entry which is preliminary data.</text>
</comment>
<dbReference type="InterPro" id="IPR000223">
    <property type="entry name" value="Pept_S26A_signal_pept_1"/>
</dbReference>
<feature type="domain" description="Peptidase S26" evidence="2">
    <location>
        <begin position="23"/>
        <end position="235"/>
    </location>
</feature>
<dbReference type="NCBIfam" id="TIGR02227">
    <property type="entry name" value="sigpep_I_bact"/>
    <property type="match status" value="1"/>
</dbReference>
<sequence>MALFSRHRSYTEKVFAKRRRRKFLGRTLLFLLLIALLRTFFVQSYTLRGKNMEPLLVEGDSLLVFPLPLGARTWFGKTPALSDIERGELVVVDPDPIPSVGRFFALWDSIARFFSLQRYSPVARRYGAAQTSPGIYRVVGLPGDRIRRNKAVYEIQKGSGGAYLPEQSLTDNPYEVQSVSSSGDLLGIGDFSETLELGPGQYFVEGDNRESFNGSSLWGPVGIDRISGRVILVYWPIKHLRIL</sequence>
<protein>
    <recommendedName>
        <fullName evidence="2">Peptidase S26 domain-containing protein</fullName>
    </recommendedName>
</protein>